<evidence type="ECO:0000313" key="3">
    <source>
        <dbReference type="Proteomes" id="UP001150238"/>
    </source>
</evidence>
<dbReference type="GO" id="GO:0008081">
    <property type="term" value="F:phosphoric diester hydrolase activity"/>
    <property type="evidence" value="ECO:0007669"/>
    <property type="project" value="InterPro"/>
</dbReference>
<proteinExistence type="predicted"/>
<reference evidence="2" key="1">
    <citation type="submission" date="2022-08" db="EMBL/GenBank/DDBJ databases">
        <authorList>
            <consortium name="DOE Joint Genome Institute"/>
            <person name="Min B."/>
            <person name="Riley R."/>
            <person name="Sierra-Patev S."/>
            <person name="Naranjo-Ortiz M."/>
            <person name="Looney B."/>
            <person name="Konkel Z."/>
            <person name="Slot J.C."/>
            <person name="Sakamoto Y."/>
            <person name="Steenwyk J.L."/>
            <person name="Rokas A."/>
            <person name="Carro J."/>
            <person name="Camarero S."/>
            <person name="Ferreira P."/>
            <person name="Molpeceres G."/>
            <person name="Ruiz-Duenas F.J."/>
            <person name="Serrano A."/>
            <person name="Henrissat B."/>
            <person name="Drula E."/>
            <person name="Hughes K.W."/>
            <person name="Mata J.L."/>
            <person name="Ishikawa N.K."/>
            <person name="Vargas-Isla R."/>
            <person name="Ushijima S."/>
            <person name="Smith C.A."/>
            <person name="Ahrendt S."/>
            <person name="Andreopoulos W."/>
            <person name="He G."/>
            <person name="Labutti K."/>
            <person name="Lipzen A."/>
            <person name="Ng V."/>
            <person name="Sandor L."/>
            <person name="Barry K."/>
            <person name="Martinez A.T."/>
            <person name="Xiao Y."/>
            <person name="Gibbons J.G."/>
            <person name="Terashima K."/>
            <person name="Hibbett D.S."/>
            <person name="Grigoriev I.V."/>
        </authorList>
    </citation>
    <scope>NUCLEOTIDE SEQUENCE</scope>
    <source>
        <strain evidence="2">Sp2 HRB7682 ss15</strain>
    </source>
</reference>
<dbReference type="PROSITE" id="PS50007">
    <property type="entry name" value="PIPLC_X_DOMAIN"/>
    <property type="match status" value="1"/>
</dbReference>
<gene>
    <name evidence="2" type="ORF">C8J55DRAFT_507915</name>
</gene>
<feature type="domain" description="Phosphatidylinositol-specific phospholipase C X" evidence="1">
    <location>
        <begin position="4"/>
        <end position="158"/>
    </location>
</feature>
<dbReference type="AlphaFoldDB" id="A0A9W9DUL5"/>
<dbReference type="Proteomes" id="UP001150238">
    <property type="component" value="Unassembled WGS sequence"/>
</dbReference>
<dbReference type="Pfam" id="PF00388">
    <property type="entry name" value="PI-PLC-X"/>
    <property type="match status" value="1"/>
</dbReference>
<dbReference type="Gene3D" id="3.20.20.190">
    <property type="entry name" value="Phosphatidylinositol (PI) phosphodiesterase"/>
    <property type="match status" value="1"/>
</dbReference>
<name>A0A9W9DUL5_9AGAR</name>
<evidence type="ECO:0000259" key="1">
    <source>
        <dbReference type="SMART" id="SM00148"/>
    </source>
</evidence>
<reference evidence="2" key="2">
    <citation type="journal article" date="2023" name="Proc. Natl. Acad. Sci. U.S.A.">
        <title>A global phylogenomic analysis of the shiitake genus Lentinula.</title>
        <authorList>
            <person name="Sierra-Patev S."/>
            <person name="Min B."/>
            <person name="Naranjo-Ortiz M."/>
            <person name="Looney B."/>
            <person name="Konkel Z."/>
            <person name="Slot J.C."/>
            <person name="Sakamoto Y."/>
            <person name="Steenwyk J.L."/>
            <person name="Rokas A."/>
            <person name="Carro J."/>
            <person name="Camarero S."/>
            <person name="Ferreira P."/>
            <person name="Molpeceres G."/>
            <person name="Ruiz-Duenas F.J."/>
            <person name="Serrano A."/>
            <person name="Henrissat B."/>
            <person name="Drula E."/>
            <person name="Hughes K.W."/>
            <person name="Mata J.L."/>
            <person name="Ishikawa N.K."/>
            <person name="Vargas-Isla R."/>
            <person name="Ushijima S."/>
            <person name="Smith C.A."/>
            <person name="Donoghue J."/>
            <person name="Ahrendt S."/>
            <person name="Andreopoulos W."/>
            <person name="He G."/>
            <person name="LaButti K."/>
            <person name="Lipzen A."/>
            <person name="Ng V."/>
            <person name="Riley R."/>
            <person name="Sandor L."/>
            <person name="Barry K."/>
            <person name="Martinez A.T."/>
            <person name="Xiao Y."/>
            <person name="Gibbons J.G."/>
            <person name="Terashima K."/>
            <person name="Grigoriev I.V."/>
            <person name="Hibbett D."/>
        </authorList>
    </citation>
    <scope>NUCLEOTIDE SEQUENCE</scope>
    <source>
        <strain evidence="2">Sp2 HRB7682 ss15</strain>
    </source>
</reference>
<protein>
    <submittedName>
        <fullName evidence="2">PLC-like phosphodiesterase</fullName>
    </submittedName>
</protein>
<accession>A0A9W9DUL5</accession>
<evidence type="ECO:0000313" key="2">
    <source>
        <dbReference type="EMBL" id="KAJ4486532.1"/>
    </source>
</evidence>
<comment type="caution">
    <text evidence="2">The sequence shown here is derived from an EMBL/GenBank/DDBJ whole genome shotgun (WGS) entry which is preliminary data.</text>
</comment>
<dbReference type="InterPro" id="IPR000909">
    <property type="entry name" value="PLipase_C_PInositol-sp_X_dom"/>
</dbReference>
<dbReference type="GO" id="GO:0006629">
    <property type="term" value="P:lipid metabolic process"/>
    <property type="evidence" value="ECO:0007669"/>
    <property type="project" value="InterPro"/>
</dbReference>
<dbReference type="PANTHER" id="PTHR13593">
    <property type="match status" value="1"/>
</dbReference>
<dbReference type="InterPro" id="IPR051057">
    <property type="entry name" value="PI-PLC_domain"/>
</dbReference>
<organism evidence="2 3">
    <name type="scientific">Lentinula lateritia</name>
    <dbReference type="NCBI Taxonomy" id="40482"/>
    <lineage>
        <taxon>Eukaryota</taxon>
        <taxon>Fungi</taxon>
        <taxon>Dikarya</taxon>
        <taxon>Basidiomycota</taxon>
        <taxon>Agaricomycotina</taxon>
        <taxon>Agaricomycetes</taxon>
        <taxon>Agaricomycetidae</taxon>
        <taxon>Agaricales</taxon>
        <taxon>Marasmiineae</taxon>
        <taxon>Omphalotaceae</taxon>
        <taxon>Lentinula</taxon>
    </lineage>
</organism>
<dbReference type="SUPFAM" id="SSF51695">
    <property type="entry name" value="PLC-like phosphodiesterases"/>
    <property type="match status" value="1"/>
</dbReference>
<dbReference type="InterPro" id="IPR017946">
    <property type="entry name" value="PLC-like_Pdiesterase_TIM-brl"/>
</dbReference>
<sequence length="319" mass="35252">MSTLDDTKSIAQYTIPGTHDSAAGTISAQIGNPFGGARTQTLDIFHQLLNGIRFIDTRLDIFLGTLQCFHGILPLGITFSAVLSQIYKFLQLHPSETVIISVKREGSATDSDLWAEVAAAIEPGSEFWWNYSTQSGGPGYTGLPTLRDSRGKIILLRRSEYGFPFGIPVPSWPNNNPHAVVSLPRNSAGILEQLEFQDQYVADPNYDLSRDLDVKKTIFNDFLQYQISVSRTNWLGRDLLLNFTNAASRDVLSDKKGYTPRQLAAGDGNEGINEYVLNLFQSSSLPPPGIGSIPGVIPMDFPEYPRNELIAAIYMRNFS</sequence>
<dbReference type="SMART" id="SM00148">
    <property type="entry name" value="PLCXc"/>
    <property type="match status" value="1"/>
</dbReference>
<dbReference type="PANTHER" id="PTHR13593:SF148">
    <property type="entry name" value="PHOSPHATIDYLINOSITOL-SPECIFIC PHOSPHOLIPASE C X DOMAIN-CONTAINING PROTEIN"/>
    <property type="match status" value="1"/>
</dbReference>
<dbReference type="EMBL" id="JANVFS010000010">
    <property type="protein sequence ID" value="KAJ4486532.1"/>
    <property type="molecule type" value="Genomic_DNA"/>
</dbReference>